<sequence>MSSSSKPKVLVFDIGGVCVVSPFQAILDYEKANNIPVGYINFSISFSKPDGAWQKLERGKANLDSSWFAAWKKDIENPKSWEAYHKKTVDQSGHNALPPIPDVNAEDLYWTMMGISRQPDPHMAPALRKLKASGRWRLAALSNTSVFPPGHPFNEPRPDDIKEVFDVFVSSAHVGMRKPDKIIYDFTMQKIREKWPEADIQPGDVVFFDDIGENLKMGKKVGWRTVKVWLGKTDATVKELEQITGEQLSGETRAKL</sequence>
<dbReference type="CDD" id="cd02603">
    <property type="entry name" value="HAD_sEH-N_like"/>
    <property type="match status" value="1"/>
</dbReference>
<dbReference type="EMBL" id="JAVRRG010000327">
    <property type="protein sequence ID" value="KAK5072324.1"/>
    <property type="molecule type" value="Genomic_DNA"/>
</dbReference>
<dbReference type="NCBIfam" id="TIGR01509">
    <property type="entry name" value="HAD-SF-IA-v3"/>
    <property type="match status" value="1"/>
</dbReference>
<dbReference type="InterPro" id="IPR036412">
    <property type="entry name" value="HAD-like_sf"/>
</dbReference>
<gene>
    <name evidence="1" type="ORF">LTR24_010432</name>
</gene>
<keyword evidence="2" id="KW-1185">Reference proteome</keyword>
<proteinExistence type="predicted"/>
<dbReference type="SFLD" id="SFLDG01129">
    <property type="entry name" value="C1.5:_HAD__Beta-PGM__Phosphata"/>
    <property type="match status" value="1"/>
</dbReference>
<dbReference type="SFLD" id="SFLDS00003">
    <property type="entry name" value="Haloacid_Dehalogenase"/>
    <property type="match status" value="1"/>
</dbReference>
<name>A0ABR0JTY1_9EURO</name>
<organism evidence="1 2">
    <name type="scientific">Lithohypha guttulata</name>
    <dbReference type="NCBI Taxonomy" id="1690604"/>
    <lineage>
        <taxon>Eukaryota</taxon>
        <taxon>Fungi</taxon>
        <taxon>Dikarya</taxon>
        <taxon>Ascomycota</taxon>
        <taxon>Pezizomycotina</taxon>
        <taxon>Eurotiomycetes</taxon>
        <taxon>Chaetothyriomycetidae</taxon>
        <taxon>Chaetothyriales</taxon>
        <taxon>Trichomeriaceae</taxon>
        <taxon>Lithohypha</taxon>
    </lineage>
</organism>
<evidence type="ECO:0000313" key="2">
    <source>
        <dbReference type="Proteomes" id="UP001345013"/>
    </source>
</evidence>
<evidence type="ECO:0008006" key="3">
    <source>
        <dbReference type="Google" id="ProtNLM"/>
    </source>
</evidence>
<dbReference type="InterPro" id="IPR006439">
    <property type="entry name" value="HAD-SF_hydro_IA"/>
</dbReference>
<dbReference type="Pfam" id="PF00702">
    <property type="entry name" value="Hydrolase"/>
    <property type="match status" value="1"/>
</dbReference>
<dbReference type="InterPro" id="IPR052898">
    <property type="entry name" value="ACAD10-like"/>
</dbReference>
<dbReference type="InterPro" id="IPR023198">
    <property type="entry name" value="PGP-like_dom2"/>
</dbReference>
<dbReference type="Gene3D" id="3.40.50.1000">
    <property type="entry name" value="HAD superfamily/HAD-like"/>
    <property type="match status" value="1"/>
</dbReference>
<reference evidence="1 2" key="1">
    <citation type="submission" date="2023-08" db="EMBL/GenBank/DDBJ databases">
        <title>Black Yeasts Isolated from many extreme environments.</title>
        <authorList>
            <person name="Coleine C."/>
            <person name="Stajich J.E."/>
            <person name="Selbmann L."/>
        </authorList>
    </citation>
    <scope>NUCLEOTIDE SEQUENCE [LARGE SCALE GENOMIC DNA]</scope>
    <source>
        <strain evidence="1 2">CCFEE 5885</strain>
    </source>
</reference>
<dbReference type="PANTHER" id="PTHR47829">
    <property type="entry name" value="HYDROLASE, PUTATIVE (AFU_ORTHOLOGUE AFUA_1G12880)-RELATED"/>
    <property type="match status" value="1"/>
</dbReference>
<dbReference type="InterPro" id="IPR023214">
    <property type="entry name" value="HAD_sf"/>
</dbReference>
<evidence type="ECO:0000313" key="1">
    <source>
        <dbReference type="EMBL" id="KAK5072324.1"/>
    </source>
</evidence>
<dbReference type="PANTHER" id="PTHR47829:SF1">
    <property type="entry name" value="HAD FAMILY PHOSPHATASE"/>
    <property type="match status" value="1"/>
</dbReference>
<dbReference type="Gene3D" id="1.10.150.240">
    <property type="entry name" value="Putative phosphatase, domain 2"/>
    <property type="match status" value="1"/>
</dbReference>
<protein>
    <recommendedName>
        <fullName evidence="3">Epoxide hydrolase</fullName>
    </recommendedName>
</protein>
<dbReference type="Proteomes" id="UP001345013">
    <property type="component" value="Unassembled WGS sequence"/>
</dbReference>
<accession>A0ABR0JTY1</accession>
<comment type="caution">
    <text evidence="1">The sequence shown here is derived from an EMBL/GenBank/DDBJ whole genome shotgun (WGS) entry which is preliminary data.</text>
</comment>
<dbReference type="SUPFAM" id="SSF56784">
    <property type="entry name" value="HAD-like"/>
    <property type="match status" value="1"/>
</dbReference>